<dbReference type="PANTHER" id="PTHR13219:SF6">
    <property type="entry name" value="TRANSMEMBRANE PROTEIN 94"/>
    <property type="match status" value="1"/>
</dbReference>
<dbReference type="GO" id="GO:0016020">
    <property type="term" value="C:membrane"/>
    <property type="evidence" value="ECO:0007669"/>
    <property type="project" value="UniProtKB-SubCell"/>
</dbReference>
<feature type="compositionally biased region" description="Basic and acidic residues" evidence="2">
    <location>
        <begin position="596"/>
        <end position="605"/>
    </location>
</feature>
<feature type="transmembrane region" description="Helical" evidence="3">
    <location>
        <begin position="1415"/>
        <end position="1432"/>
    </location>
</feature>
<dbReference type="InterPro" id="IPR039720">
    <property type="entry name" value="TMEM94"/>
</dbReference>
<feature type="transmembrane region" description="Helical" evidence="3">
    <location>
        <begin position="1526"/>
        <end position="1543"/>
    </location>
</feature>
<evidence type="ECO:0000256" key="2">
    <source>
        <dbReference type="SAM" id="MobiDB-lite"/>
    </source>
</evidence>
<feature type="compositionally biased region" description="Polar residues" evidence="2">
    <location>
        <begin position="16"/>
        <end position="26"/>
    </location>
</feature>
<feature type="compositionally biased region" description="Basic residues" evidence="2">
    <location>
        <begin position="577"/>
        <end position="586"/>
    </location>
</feature>
<dbReference type="Proteomes" id="UP000011518">
    <property type="component" value="Unassembled WGS sequence"/>
</dbReference>
<dbReference type="eggNOG" id="KOG4383">
    <property type="taxonomic scope" value="Eukaryota"/>
</dbReference>
<evidence type="ECO:0000256" key="3">
    <source>
        <dbReference type="SAM" id="Phobius"/>
    </source>
</evidence>
<evidence type="ECO:0000313" key="4">
    <source>
        <dbReference type="EMBL" id="ELW68316.1"/>
    </source>
</evidence>
<dbReference type="InParanoid" id="L9KZU2"/>
<gene>
    <name evidence="4" type="ORF">TREES_T100007300</name>
</gene>
<sequence length="1647" mass="183034">MQGLMFRCSAGCCEDNQASSKEQGTSAPKARSEGGGVVMGGLQENRALKGLEWSTGGPPLAGYLARCFVYSQPSLEYSQALEGATDKADITQTMPEFQGEPPVALGLSTRKALSTLKEQLEAVLEGHLRERKKCLTWKVKLLPGQPEPSWERGRLLVRAVMCPVALGTSAFSTSHGVELVNALALFLLLLLNLVLIGRQDRLKRREVERRLRGIIDQIQDALREGKEVRWPDAMYPDLHMPFAPSWSLHWAYRDGHLVNLPVSLLVEGDIIALRPGQESFASLRGIKDDEHIVLEPGDLFPPFSPPPSPRGEVKKGPQNPQQHRLFRVLETPVIDNIRWCLDMALARPVTALDNERFTVQSVMLHYAVPVVLAGFLITNALRFMFSAPGVTSWQYTLLQLQAILWVLATACGEARVLAQMSKASPSSLLAKFSEDTLSSYTEAVSSQEMLRCIWGHFLRVIQGTSPTLSHSSSLLHSLGSVTVLCCVDKQGILSWPNPSPETVLFFSGKVEPPHSSHEDLTDDLSTRSFCHPEVEEEPHERDALLAGPLNNTLHPLNEQECGDWPGDSSKHPEPYSHHKAHGRSKHPSGSSVSFSRDTEGGEEPGKPQPGTEGEPYEAEDFVCDYHLEMLSLSQDQQNPSCIQFDDSNWQLHLTSLKPLGLNVLLNLCSASVTERLCRFSDHLRNIALQESHSAVLPVHVPWGLCELARLIGFTPGAKELFKQQNHLALYRLPSAETMKETSLGRLSCVTKRRPPLSHMISLFTKDTTTSTEQMLSHGTADVVLEACTDFWDGAPFQTFPCGWQRPPVISSLELPVSSGVDSRCRQEPKGPQPGTEGEPYEAEDFVCDYHLEMLSLSQDQQNPSCIQFDDSNWQLHLTSLKPLGLNVLLNLCSASVTERLCRFSDHLRNIALQESHSAVLPVHVPWGLCELARLIGFTPGAKELFKQQNHLALYRLPSAETMKETSLGRLSCVTKRRPPLSHMISLFTKDTTTSTEQMLSHGTADVVLEACTDFWDGADIYPLSGSDRKKVLDFYQRACLSGYCSAFAYKPMTCSLSSQLNGKCIELVQVPGQSSIFTTCELPSTVPIKQNTRHNSWSSDEGIGEVLEKEDCLQALSGQIFMGVVSSQYQARLDIVRLIDGLVNACIRFVYFSLEDELKSKVFAEKMGLETGWNCHISLTPNGDMPGSEIPPSSPSHAGSLHDDLNQVSRDDAEGLLLMEEEGHSDLISFQPTDSDIPSFLEDCNRAKLPRGIHQVRPHLQNIDNVPLLVPLFTDCTPETMCEMIKIMQEYGEVTCCLGSSANLRNSCLFLQSDISIALDPLYPSRCSWETFGYATSTSMAQASDGLSPLQLSGQLNSLPCSLTFRQEETISIIRLIEQARHATYGIRKCFLFLLQCQLTLVVIQLPPLLSTTDILWLSCFCYPLLSISLLGKPPHSSIMSMATGKNLQSIPKKTQHYFLLCFLLKFSLTISSCLICFGFTLQSFCDSSRNGNLTNCSSILLHSNDDRAPAWFEDFANGLLSAQKLTAALIVLHTVFISITHVHRTKPLWRKSPLTNLWWAVTVPVVLLGQVVQTVVDLQLWTHRASRVHFGLEDVPLLTWLLGCLSLVLVVVTNEIVKLHEIRVRVRYQKRQKLQFETKLGMNSPF</sequence>
<feature type="transmembrane region" description="Helical" evidence="3">
    <location>
        <begin position="179"/>
        <end position="196"/>
    </location>
</feature>
<dbReference type="SUPFAM" id="SSF81665">
    <property type="entry name" value="Calcium ATPase, transmembrane domain M"/>
    <property type="match status" value="1"/>
</dbReference>
<dbReference type="FunCoup" id="L9KZU2">
    <property type="interactions" value="568"/>
</dbReference>
<dbReference type="InterPro" id="IPR023298">
    <property type="entry name" value="ATPase_P-typ_TM_dom_sf"/>
</dbReference>
<organism evidence="4 5">
    <name type="scientific">Tupaia chinensis</name>
    <name type="common">Chinese tree shrew</name>
    <name type="synonym">Tupaia belangeri chinensis</name>
    <dbReference type="NCBI Taxonomy" id="246437"/>
    <lineage>
        <taxon>Eukaryota</taxon>
        <taxon>Metazoa</taxon>
        <taxon>Chordata</taxon>
        <taxon>Craniata</taxon>
        <taxon>Vertebrata</taxon>
        <taxon>Euteleostomi</taxon>
        <taxon>Mammalia</taxon>
        <taxon>Eutheria</taxon>
        <taxon>Euarchontoglires</taxon>
        <taxon>Scandentia</taxon>
        <taxon>Tupaiidae</taxon>
        <taxon>Tupaia</taxon>
    </lineage>
</organism>
<evidence type="ECO:0008006" key="6">
    <source>
        <dbReference type="Google" id="ProtNLM"/>
    </source>
</evidence>
<keyword evidence="5" id="KW-1185">Reference proteome</keyword>
<reference evidence="5" key="2">
    <citation type="journal article" date="2013" name="Nat. Commun.">
        <title>Genome of the Chinese tree shrew.</title>
        <authorList>
            <person name="Fan Y."/>
            <person name="Huang Z.Y."/>
            <person name="Cao C.C."/>
            <person name="Chen C.S."/>
            <person name="Chen Y.X."/>
            <person name="Fan D.D."/>
            <person name="He J."/>
            <person name="Hou H.L."/>
            <person name="Hu L."/>
            <person name="Hu X.T."/>
            <person name="Jiang X.T."/>
            <person name="Lai R."/>
            <person name="Lang Y.S."/>
            <person name="Liang B."/>
            <person name="Liao S.G."/>
            <person name="Mu D."/>
            <person name="Ma Y.Y."/>
            <person name="Niu Y.Y."/>
            <person name="Sun X.Q."/>
            <person name="Xia J.Q."/>
            <person name="Xiao J."/>
            <person name="Xiong Z.Q."/>
            <person name="Xu L."/>
            <person name="Yang L."/>
            <person name="Zhang Y."/>
            <person name="Zhao W."/>
            <person name="Zhao X.D."/>
            <person name="Zheng Y.T."/>
            <person name="Zhou J.M."/>
            <person name="Zhu Y.B."/>
            <person name="Zhang G.J."/>
            <person name="Wang J."/>
            <person name="Yao Y.G."/>
        </authorList>
    </citation>
    <scope>NUCLEOTIDE SEQUENCE [LARGE SCALE GENOMIC DNA]</scope>
</reference>
<feature type="region of interest" description="Disordered" evidence="2">
    <location>
        <begin position="549"/>
        <end position="616"/>
    </location>
</feature>
<feature type="transmembrane region" description="Helical" evidence="3">
    <location>
        <begin position="1458"/>
        <end position="1482"/>
    </location>
</feature>
<keyword evidence="3" id="KW-0812">Transmembrane</keyword>
<proteinExistence type="predicted"/>
<dbReference type="STRING" id="246437.L9KZU2"/>
<reference evidence="5" key="1">
    <citation type="submission" date="2012-07" db="EMBL/GenBank/DDBJ databases">
        <title>Genome of the Chinese tree shrew, a rising model animal genetically related to primates.</title>
        <authorList>
            <person name="Zhang G."/>
            <person name="Fan Y."/>
            <person name="Yao Y."/>
            <person name="Huang Z."/>
        </authorList>
    </citation>
    <scope>NUCLEOTIDE SEQUENCE [LARGE SCALE GENOMIC DNA]</scope>
</reference>
<comment type="subcellular location">
    <subcellularLocation>
        <location evidence="1">Membrane</location>
        <topology evidence="1">Multi-pass membrane protein</topology>
    </subcellularLocation>
</comment>
<feature type="region of interest" description="Disordered" evidence="2">
    <location>
        <begin position="15"/>
        <end position="38"/>
    </location>
</feature>
<dbReference type="PANTHER" id="PTHR13219">
    <property type="entry name" value="TRANSMEMBRANE PROTEIN 94"/>
    <property type="match status" value="1"/>
</dbReference>
<keyword evidence="3" id="KW-1133">Transmembrane helix</keyword>
<accession>L9KZU2</accession>
<name>L9KZU2_TUPCH</name>
<keyword evidence="3" id="KW-0472">Membrane</keyword>
<dbReference type="Gene3D" id="1.20.1110.10">
    <property type="entry name" value="Calcium-transporting ATPase, transmembrane domain"/>
    <property type="match status" value="1"/>
</dbReference>
<feature type="transmembrane region" description="Helical" evidence="3">
    <location>
        <begin position="366"/>
        <end position="385"/>
    </location>
</feature>
<dbReference type="EMBL" id="KB320577">
    <property type="protein sequence ID" value="ELW68316.1"/>
    <property type="molecule type" value="Genomic_DNA"/>
</dbReference>
<evidence type="ECO:0000256" key="1">
    <source>
        <dbReference type="ARBA" id="ARBA00004141"/>
    </source>
</evidence>
<protein>
    <recommendedName>
        <fullName evidence="6">Transmembrane protein 94</fullName>
    </recommendedName>
</protein>
<feature type="region of interest" description="Disordered" evidence="2">
    <location>
        <begin position="820"/>
        <end position="840"/>
    </location>
</feature>
<evidence type="ECO:0000313" key="5">
    <source>
        <dbReference type="Proteomes" id="UP000011518"/>
    </source>
</evidence>
<feature type="transmembrane region" description="Helical" evidence="3">
    <location>
        <begin position="1555"/>
        <end position="1577"/>
    </location>
</feature>
<feature type="transmembrane region" description="Helical" evidence="3">
    <location>
        <begin position="1597"/>
        <end position="1618"/>
    </location>
</feature>